<sequence>MSLHDLLLEYRKAKKDLISLYNRTVDKEDRSLISDMISDCEFVEQWLETGRMPGSRRGIDRRSVYQRTKVWDPSWMEQLITRPAGPDRELTEDERFKLNDAMCNLSERERQCFVLHIAFRFSMRQIAEELDLKKRTVQTNIERAKQKIEENKLSSLFLVG</sequence>
<evidence type="ECO:0000256" key="1">
    <source>
        <dbReference type="SAM" id="Coils"/>
    </source>
</evidence>
<dbReference type="EMBL" id="JBHDLN010000003">
    <property type="protein sequence ID" value="MFB0841804.1"/>
    <property type="molecule type" value="Genomic_DNA"/>
</dbReference>
<evidence type="ECO:0000259" key="2">
    <source>
        <dbReference type="Pfam" id="PF08281"/>
    </source>
</evidence>
<protein>
    <submittedName>
        <fullName evidence="3">Sigma-70 family RNA polymerase sigma factor</fullName>
    </submittedName>
</protein>
<organism evidence="3 4">
    <name type="scientific">Paenibacillus oleatilyticus</name>
    <dbReference type="NCBI Taxonomy" id="2594886"/>
    <lineage>
        <taxon>Bacteria</taxon>
        <taxon>Bacillati</taxon>
        <taxon>Bacillota</taxon>
        <taxon>Bacilli</taxon>
        <taxon>Bacillales</taxon>
        <taxon>Paenibacillaceae</taxon>
        <taxon>Paenibacillus</taxon>
    </lineage>
</organism>
<dbReference type="SUPFAM" id="SSF88659">
    <property type="entry name" value="Sigma3 and sigma4 domains of RNA polymerase sigma factors"/>
    <property type="match status" value="1"/>
</dbReference>
<dbReference type="NCBIfam" id="NF005385">
    <property type="entry name" value="PRK06930.1"/>
    <property type="match status" value="1"/>
</dbReference>
<dbReference type="InterPro" id="IPR014284">
    <property type="entry name" value="RNA_pol_sigma-70_dom"/>
</dbReference>
<dbReference type="Proteomes" id="UP001575622">
    <property type="component" value="Unassembled WGS sequence"/>
</dbReference>
<feature type="coiled-coil region" evidence="1">
    <location>
        <begin position="127"/>
        <end position="154"/>
    </location>
</feature>
<keyword evidence="1" id="KW-0175">Coiled coil</keyword>
<dbReference type="InterPro" id="IPR013249">
    <property type="entry name" value="RNA_pol_sigma70_r4_t2"/>
</dbReference>
<name>A0ABV4UVF6_9BACL</name>
<dbReference type="InterPro" id="IPR013324">
    <property type="entry name" value="RNA_pol_sigma_r3/r4-like"/>
</dbReference>
<dbReference type="RefSeq" id="WP_373949454.1">
    <property type="nucleotide sequence ID" value="NZ_JBHDLN010000003.1"/>
</dbReference>
<accession>A0ABV4UVF6</accession>
<dbReference type="Pfam" id="PF08281">
    <property type="entry name" value="Sigma70_r4_2"/>
    <property type="match status" value="1"/>
</dbReference>
<proteinExistence type="predicted"/>
<dbReference type="Gene3D" id="1.10.10.10">
    <property type="entry name" value="Winged helix-like DNA-binding domain superfamily/Winged helix DNA-binding domain"/>
    <property type="match status" value="1"/>
</dbReference>
<comment type="caution">
    <text evidence="3">The sequence shown here is derived from an EMBL/GenBank/DDBJ whole genome shotgun (WGS) entry which is preliminary data.</text>
</comment>
<gene>
    <name evidence="3" type="ORF">ACEU3E_06465</name>
</gene>
<feature type="domain" description="RNA polymerase sigma factor 70 region 4 type 2" evidence="2">
    <location>
        <begin position="97"/>
        <end position="148"/>
    </location>
</feature>
<dbReference type="InterPro" id="IPR036388">
    <property type="entry name" value="WH-like_DNA-bd_sf"/>
</dbReference>
<evidence type="ECO:0000313" key="4">
    <source>
        <dbReference type="Proteomes" id="UP001575622"/>
    </source>
</evidence>
<dbReference type="NCBIfam" id="TIGR02937">
    <property type="entry name" value="sigma70-ECF"/>
    <property type="match status" value="1"/>
</dbReference>
<keyword evidence="4" id="KW-1185">Reference proteome</keyword>
<reference evidence="3 4" key="1">
    <citation type="submission" date="2024-09" db="EMBL/GenBank/DDBJ databases">
        <authorList>
            <person name="Makale K.P.P."/>
            <person name="Makhzoum A."/>
            <person name="Rantong G."/>
            <person name="Rahube T.O."/>
        </authorList>
    </citation>
    <scope>NUCLEOTIDE SEQUENCE [LARGE SCALE GENOMIC DNA]</scope>
    <source>
        <strain evidence="3 4">KM_D13</strain>
    </source>
</reference>
<evidence type="ECO:0000313" key="3">
    <source>
        <dbReference type="EMBL" id="MFB0841804.1"/>
    </source>
</evidence>